<dbReference type="Pfam" id="PF12680">
    <property type="entry name" value="SnoaL_2"/>
    <property type="match status" value="1"/>
</dbReference>
<gene>
    <name evidence="2" type="ORF">CNMCM5623_001251</name>
</gene>
<dbReference type="Gene3D" id="3.10.450.50">
    <property type="match status" value="1"/>
</dbReference>
<protein>
    <recommendedName>
        <fullName evidence="1">SnoaL-like domain-containing protein</fullName>
    </recommendedName>
</protein>
<sequence length="182" mass="20725">MRTDPHHYRGQTLPKPGEATPRRSIYFLISTPLVDHVHCQLLLCFSIDAMPTPAEVRAIFEPFERGNAAAFFAHIADDVDWQVKGTFCPIAGHYRSKDEFHNATKPLSSTWASPLKLQIENIISDGRQAAVELKAVDTMCKNGLQFTNEYTWVCEFNEENKIIKIRAYMDTDLVSRAIRENP</sequence>
<organism evidence="2 3">
    <name type="scientific">Aspergillus felis</name>
    <dbReference type="NCBI Taxonomy" id="1287682"/>
    <lineage>
        <taxon>Eukaryota</taxon>
        <taxon>Fungi</taxon>
        <taxon>Dikarya</taxon>
        <taxon>Ascomycota</taxon>
        <taxon>Pezizomycotina</taxon>
        <taxon>Eurotiomycetes</taxon>
        <taxon>Eurotiomycetidae</taxon>
        <taxon>Eurotiales</taxon>
        <taxon>Aspergillaceae</taxon>
        <taxon>Aspergillus</taxon>
        <taxon>Aspergillus subgen. Fumigati</taxon>
    </lineage>
</organism>
<dbReference type="PANTHER" id="PTHR41252:SF1">
    <property type="entry name" value="BLR2505 PROTEIN"/>
    <property type="match status" value="1"/>
</dbReference>
<evidence type="ECO:0000313" key="3">
    <source>
        <dbReference type="Proteomes" id="UP000654922"/>
    </source>
</evidence>
<dbReference type="SUPFAM" id="SSF54427">
    <property type="entry name" value="NTF2-like"/>
    <property type="match status" value="1"/>
</dbReference>
<evidence type="ECO:0000259" key="1">
    <source>
        <dbReference type="Pfam" id="PF12680"/>
    </source>
</evidence>
<dbReference type="InterPro" id="IPR032710">
    <property type="entry name" value="NTF2-like_dom_sf"/>
</dbReference>
<reference evidence="2" key="1">
    <citation type="submission" date="2020-06" db="EMBL/GenBank/DDBJ databases">
        <title>Draft genome sequences of strains closely related to Aspergillus parafelis and Aspergillus hiratsukae.</title>
        <authorList>
            <person name="Dos Santos R.A.C."/>
            <person name="Rivero-Menendez O."/>
            <person name="Steenwyk J.L."/>
            <person name="Mead M.E."/>
            <person name="Goldman G.H."/>
            <person name="Alastruey-Izquierdo A."/>
            <person name="Rokas A."/>
        </authorList>
    </citation>
    <scope>NUCLEOTIDE SEQUENCE</scope>
    <source>
        <strain evidence="2">CNM-CM5623</strain>
    </source>
</reference>
<dbReference type="Proteomes" id="UP000654922">
    <property type="component" value="Unassembled WGS sequence"/>
</dbReference>
<dbReference type="AlphaFoldDB" id="A0A8H6UXT0"/>
<dbReference type="PANTHER" id="PTHR41252">
    <property type="entry name" value="BLR2505 PROTEIN"/>
    <property type="match status" value="1"/>
</dbReference>
<feature type="domain" description="SnoaL-like" evidence="1">
    <location>
        <begin position="56"/>
        <end position="163"/>
    </location>
</feature>
<comment type="caution">
    <text evidence="2">The sequence shown here is derived from an EMBL/GenBank/DDBJ whole genome shotgun (WGS) entry which is preliminary data.</text>
</comment>
<evidence type="ECO:0000313" key="2">
    <source>
        <dbReference type="EMBL" id="KAF7168149.1"/>
    </source>
</evidence>
<dbReference type="OrthoDB" id="10264449at2759"/>
<name>A0A8H6UXT0_9EURO</name>
<accession>A0A8H6UXT0</accession>
<dbReference type="EMBL" id="JACBAE010001271">
    <property type="protein sequence ID" value="KAF7168149.1"/>
    <property type="molecule type" value="Genomic_DNA"/>
</dbReference>
<proteinExistence type="predicted"/>
<dbReference type="InterPro" id="IPR037401">
    <property type="entry name" value="SnoaL-like"/>
</dbReference>